<evidence type="ECO:0000256" key="7">
    <source>
        <dbReference type="ARBA" id="ARBA00070925"/>
    </source>
</evidence>
<dbReference type="InterPro" id="IPR012337">
    <property type="entry name" value="RNaseH-like_sf"/>
</dbReference>
<evidence type="ECO:0000256" key="1">
    <source>
        <dbReference type="ARBA" id="ARBA00022679"/>
    </source>
</evidence>
<dbReference type="InterPro" id="IPR006054">
    <property type="entry name" value="DnaQ"/>
</dbReference>
<dbReference type="Pfam" id="PF00929">
    <property type="entry name" value="RNase_T"/>
    <property type="match status" value="1"/>
</dbReference>
<dbReference type="GO" id="GO:0008408">
    <property type="term" value="F:3'-5' exonuclease activity"/>
    <property type="evidence" value="ECO:0007669"/>
    <property type="project" value="TreeGrafter"/>
</dbReference>
<accession>A0A6G7B806</accession>
<dbReference type="PANTHER" id="PTHR30231">
    <property type="entry name" value="DNA POLYMERASE III SUBUNIT EPSILON"/>
    <property type="match status" value="1"/>
</dbReference>
<dbReference type="CDD" id="cd09755">
    <property type="entry name" value="Cas2_I-E"/>
    <property type="match status" value="1"/>
</dbReference>
<dbReference type="FunFam" id="3.30.420.10:FF:000045">
    <property type="entry name" value="3'-5' exonuclease DinG"/>
    <property type="match status" value="1"/>
</dbReference>
<dbReference type="GO" id="GO:0045004">
    <property type="term" value="P:DNA replication proofreading"/>
    <property type="evidence" value="ECO:0007669"/>
    <property type="project" value="TreeGrafter"/>
</dbReference>
<dbReference type="InterPro" id="IPR036397">
    <property type="entry name" value="RNaseH_sf"/>
</dbReference>
<evidence type="ECO:0000256" key="3">
    <source>
        <dbReference type="ARBA" id="ARBA00022705"/>
    </source>
</evidence>
<dbReference type="GO" id="GO:0005829">
    <property type="term" value="C:cytosol"/>
    <property type="evidence" value="ECO:0007669"/>
    <property type="project" value="TreeGrafter"/>
</dbReference>
<evidence type="ECO:0000259" key="8">
    <source>
        <dbReference type="SMART" id="SM00479"/>
    </source>
</evidence>
<name>A0A6G7B806_9LACO</name>
<proteinExistence type="predicted"/>
<dbReference type="GO" id="GO:0003677">
    <property type="term" value="F:DNA binding"/>
    <property type="evidence" value="ECO:0007669"/>
    <property type="project" value="InterPro"/>
</dbReference>
<keyword evidence="5" id="KW-0378">Hydrolase</keyword>
<dbReference type="InterPro" id="IPR013520">
    <property type="entry name" value="Ribonucl_H"/>
</dbReference>
<keyword evidence="4" id="KW-0540">Nuclease</keyword>
<dbReference type="NCBIfam" id="TIGR01873">
    <property type="entry name" value="cas_CT1978"/>
    <property type="match status" value="1"/>
</dbReference>
<dbReference type="SMART" id="SM00479">
    <property type="entry name" value="EXOIII"/>
    <property type="match status" value="1"/>
</dbReference>
<evidence type="ECO:0000256" key="5">
    <source>
        <dbReference type="ARBA" id="ARBA00022839"/>
    </source>
</evidence>
<reference evidence="9 10" key="1">
    <citation type="submission" date="2020-02" db="EMBL/GenBank/DDBJ databases">
        <title>Complete genome sequences of six Lactobacillus iners strains isolated from the human vagina.</title>
        <authorList>
            <person name="France M.T."/>
            <person name="Rutt L."/>
            <person name="Narina S."/>
            <person name="Arbaugh S."/>
            <person name="Humphrys M.S."/>
            <person name="Ma B."/>
            <person name="Hayward M.R."/>
            <person name="Relman D."/>
            <person name="Kwon D.S."/>
            <person name="Ravel J."/>
        </authorList>
    </citation>
    <scope>NUCLEOTIDE SEQUENCE [LARGE SCALE GENOMIC DNA]</scope>
    <source>
        <strain evidence="9 10">C0210C1</strain>
    </source>
</reference>
<protein>
    <recommendedName>
        <fullName evidence="7">DNA polymerase III polC-type</fullName>
    </recommendedName>
</protein>
<dbReference type="RefSeq" id="WP_102695511.1">
    <property type="nucleotide sequence ID" value="NZ_CP049228.1"/>
</dbReference>
<evidence type="ECO:0000313" key="10">
    <source>
        <dbReference type="Proteomes" id="UP000501676"/>
    </source>
</evidence>
<dbReference type="NCBIfam" id="TIGR00573">
    <property type="entry name" value="dnaq"/>
    <property type="match status" value="1"/>
</dbReference>
<evidence type="ECO:0000256" key="4">
    <source>
        <dbReference type="ARBA" id="ARBA00022722"/>
    </source>
</evidence>
<keyword evidence="5" id="KW-0269">Exonuclease</keyword>
<keyword evidence="3" id="KW-0235">DNA replication</keyword>
<dbReference type="InterPro" id="IPR010152">
    <property type="entry name" value="CRISPR-assoc_prot_Cas2_sub"/>
</dbReference>
<feature type="domain" description="Exonuclease" evidence="8">
    <location>
        <begin position="130"/>
        <end position="293"/>
    </location>
</feature>
<organism evidence="9 10">
    <name type="scientific">Lactobacillus iners</name>
    <dbReference type="NCBI Taxonomy" id="147802"/>
    <lineage>
        <taxon>Bacteria</taxon>
        <taxon>Bacillati</taxon>
        <taxon>Bacillota</taxon>
        <taxon>Bacilli</taxon>
        <taxon>Lactobacillales</taxon>
        <taxon>Lactobacillaceae</taxon>
        <taxon>Lactobacillus</taxon>
    </lineage>
</organism>
<sequence length="299" mass="33762">MPLTVITLKKSPPSLRGDLTKWMQEISTGVYVGNFNSKIRSELWKRVIENVGMGTATMSYACRNEIGYNFEIHNSNKIPIDFDGIPLVMTPAIENSCSTEYKYGFSNAAKILKAKRYKGNISSIDTNTKPYVIIDLETTGLDYINNNIIEIGAIKIAKNIEEYSCIVKQNITLPNAIKILTGISDAELKNGKDESVAIKELCTFIGDKALVGYNVNFDIRFINEALKRNGQSQLTNKVYDVMKYVKRDKMFLKNYKLDTVLSEYGINIKVPHRAIEDVKIIRLLISKLDGLTNKLKIQK</sequence>
<gene>
    <name evidence="9" type="primary">cas2e</name>
    <name evidence="9" type="ORF">G6Z83_02015</name>
</gene>
<evidence type="ECO:0000313" key="9">
    <source>
        <dbReference type="EMBL" id="QIH23522.1"/>
    </source>
</evidence>
<dbReference type="CDD" id="cd06127">
    <property type="entry name" value="DEDDh"/>
    <property type="match status" value="1"/>
</dbReference>
<dbReference type="Gene3D" id="3.30.70.240">
    <property type="match status" value="1"/>
</dbReference>
<dbReference type="PANTHER" id="PTHR30231:SF41">
    <property type="entry name" value="DNA POLYMERASE III SUBUNIT EPSILON"/>
    <property type="match status" value="1"/>
</dbReference>
<dbReference type="Gene3D" id="3.30.420.10">
    <property type="entry name" value="Ribonuclease H-like superfamily/Ribonuclease H"/>
    <property type="match status" value="1"/>
</dbReference>
<dbReference type="EMBL" id="CP049228">
    <property type="protein sequence ID" value="QIH23522.1"/>
    <property type="molecule type" value="Genomic_DNA"/>
</dbReference>
<keyword evidence="6" id="KW-0239">DNA-directed DNA polymerase</keyword>
<evidence type="ECO:0000256" key="6">
    <source>
        <dbReference type="ARBA" id="ARBA00022932"/>
    </source>
</evidence>
<dbReference type="SUPFAM" id="SSF53098">
    <property type="entry name" value="Ribonuclease H-like"/>
    <property type="match status" value="1"/>
</dbReference>
<dbReference type="Pfam" id="PF09707">
    <property type="entry name" value="Cas_Cas2CT1978"/>
    <property type="match status" value="1"/>
</dbReference>
<keyword evidence="2" id="KW-0548">Nucleotidyltransferase</keyword>
<dbReference type="GO" id="GO:0003887">
    <property type="term" value="F:DNA-directed DNA polymerase activity"/>
    <property type="evidence" value="ECO:0007669"/>
    <property type="project" value="UniProtKB-KW"/>
</dbReference>
<dbReference type="Proteomes" id="UP000501676">
    <property type="component" value="Chromosome"/>
</dbReference>
<dbReference type="AlphaFoldDB" id="A0A6G7B806"/>
<evidence type="ECO:0000256" key="2">
    <source>
        <dbReference type="ARBA" id="ARBA00022695"/>
    </source>
</evidence>
<keyword evidence="1" id="KW-0808">Transferase</keyword>